<reference evidence="1" key="1">
    <citation type="journal article" date="2015" name="Nature">
        <title>Complex archaea that bridge the gap between prokaryotes and eukaryotes.</title>
        <authorList>
            <person name="Spang A."/>
            <person name="Saw J.H."/>
            <person name="Jorgensen S.L."/>
            <person name="Zaremba-Niedzwiedzka K."/>
            <person name="Martijn J."/>
            <person name="Lind A.E."/>
            <person name="van Eijk R."/>
            <person name="Schleper C."/>
            <person name="Guy L."/>
            <person name="Ettema T.J."/>
        </authorList>
    </citation>
    <scope>NUCLEOTIDE SEQUENCE</scope>
</reference>
<name>A0A0F9B1M1_9ZZZZ</name>
<evidence type="ECO:0000313" key="1">
    <source>
        <dbReference type="EMBL" id="KKL15550.1"/>
    </source>
</evidence>
<comment type="caution">
    <text evidence="1">The sequence shown here is derived from an EMBL/GenBank/DDBJ whole genome shotgun (WGS) entry which is preliminary data.</text>
</comment>
<dbReference type="EMBL" id="LAZR01040026">
    <property type="protein sequence ID" value="KKL15550.1"/>
    <property type="molecule type" value="Genomic_DNA"/>
</dbReference>
<sequence>IMVAGDADKSVIQDSEGALPKSSSFLIV</sequence>
<organism evidence="1">
    <name type="scientific">marine sediment metagenome</name>
    <dbReference type="NCBI Taxonomy" id="412755"/>
    <lineage>
        <taxon>unclassified sequences</taxon>
        <taxon>metagenomes</taxon>
        <taxon>ecological metagenomes</taxon>
    </lineage>
</organism>
<gene>
    <name evidence="1" type="ORF">LCGC14_2504520</name>
</gene>
<feature type="non-terminal residue" evidence="1">
    <location>
        <position position="1"/>
    </location>
</feature>
<protein>
    <submittedName>
        <fullName evidence="1">Uncharacterized protein</fullName>
    </submittedName>
</protein>
<dbReference type="AlphaFoldDB" id="A0A0F9B1M1"/>
<accession>A0A0F9B1M1</accession>
<proteinExistence type="predicted"/>